<evidence type="ECO:0000256" key="5">
    <source>
        <dbReference type="ARBA" id="ARBA00022723"/>
    </source>
</evidence>
<dbReference type="InterPro" id="IPR024932">
    <property type="entry name" value="ApbE"/>
</dbReference>
<dbReference type="AlphaFoldDB" id="A0A0D6XSJ8"/>
<dbReference type="PIRSF" id="PIRSF006268">
    <property type="entry name" value="ApbE"/>
    <property type="match status" value="1"/>
</dbReference>
<keyword evidence="7 10" id="KW-0460">Magnesium</keyword>
<evidence type="ECO:0000256" key="1">
    <source>
        <dbReference type="ARBA" id="ARBA00011955"/>
    </source>
</evidence>
<proteinExistence type="inferred from homology"/>
<reference evidence="13 15" key="2">
    <citation type="submission" date="2018-06" db="EMBL/GenBank/DDBJ databases">
        <authorList>
            <consortium name="Pathogen Informatics"/>
            <person name="Doyle S."/>
        </authorList>
    </citation>
    <scope>NUCLEOTIDE SEQUENCE [LARGE SCALE GENOMIC DNA]</scope>
    <source>
        <strain evidence="13 15">NCTC13832</strain>
    </source>
</reference>
<keyword evidence="5 10" id="KW-0479">Metal-binding</keyword>
<dbReference type="GO" id="GO:0046872">
    <property type="term" value="F:metal ion binding"/>
    <property type="evidence" value="ECO:0007669"/>
    <property type="project" value="UniProtKB-UniRule"/>
</dbReference>
<dbReference type="Proteomes" id="UP000254100">
    <property type="component" value="Unassembled WGS sequence"/>
</dbReference>
<dbReference type="OrthoDB" id="9778595at2"/>
<evidence type="ECO:0000313" key="15">
    <source>
        <dbReference type="Proteomes" id="UP000254100"/>
    </source>
</evidence>
<dbReference type="Proteomes" id="UP000032366">
    <property type="component" value="Unassembled WGS sequence"/>
</dbReference>
<feature type="binding site" evidence="11">
    <location>
        <position position="145"/>
    </location>
    <ligand>
        <name>Mg(2+)</name>
        <dbReference type="ChEBI" id="CHEBI:18420"/>
    </ligand>
</feature>
<evidence type="ECO:0000256" key="3">
    <source>
        <dbReference type="ARBA" id="ARBA00022630"/>
    </source>
</evidence>
<dbReference type="EMBL" id="JXWY01000034">
    <property type="protein sequence ID" value="KIX90813.1"/>
    <property type="molecule type" value="Genomic_DNA"/>
</dbReference>
<keyword evidence="3 10" id="KW-0285">Flavoprotein</keyword>
<evidence type="ECO:0000313" key="13">
    <source>
        <dbReference type="EMBL" id="SUM57473.1"/>
    </source>
</evidence>
<dbReference type="Pfam" id="PF02424">
    <property type="entry name" value="ApbE"/>
    <property type="match status" value="1"/>
</dbReference>
<evidence type="ECO:0000313" key="12">
    <source>
        <dbReference type="EMBL" id="KIX90813.1"/>
    </source>
</evidence>
<comment type="catalytic activity">
    <reaction evidence="9 10">
        <text>L-threonyl-[protein] + FAD = FMN-L-threonyl-[protein] + AMP + H(+)</text>
        <dbReference type="Rhea" id="RHEA:36847"/>
        <dbReference type="Rhea" id="RHEA-COMP:11060"/>
        <dbReference type="Rhea" id="RHEA-COMP:11061"/>
        <dbReference type="ChEBI" id="CHEBI:15378"/>
        <dbReference type="ChEBI" id="CHEBI:30013"/>
        <dbReference type="ChEBI" id="CHEBI:57692"/>
        <dbReference type="ChEBI" id="CHEBI:74257"/>
        <dbReference type="ChEBI" id="CHEBI:456215"/>
        <dbReference type="EC" id="2.7.1.180"/>
    </reaction>
</comment>
<dbReference type="PANTHER" id="PTHR30040:SF2">
    <property type="entry name" value="FAD:PROTEIN FMN TRANSFERASE"/>
    <property type="match status" value="1"/>
</dbReference>
<reference evidence="12 14" key="1">
    <citation type="submission" date="2015-01" db="EMBL/GenBank/DDBJ databases">
        <authorList>
            <person name="Guo J."/>
        </authorList>
    </citation>
    <scope>NUCLEOTIDE SEQUENCE [LARGE SCALE GENOMIC DNA]</scope>
    <source>
        <strain evidence="12 14">DSM 22147</strain>
    </source>
</reference>
<name>A0A0D6XSJ8_9STAP</name>
<evidence type="ECO:0000313" key="14">
    <source>
        <dbReference type="Proteomes" id="UP000032366"/>
    </source>
</evidence>
<dbReference type="Gene3D" id="3.10.520.10">
    <property type="entry name" value="ApbE-like domains"/>
    <property type="match status" value="1"/>
</dbReference>
<protein>
    <recommendedName>
        <fullName evidence="2 10">FAD:protein FMN transferase</fullName>
        <ecNumber evidence="1 10">2.7.1.180</ecNumber>
    </recommendedName>
    <alternativeName>
        <fullName evidence="8 10">Flavin transferase</fullName>
    </alternativeName>
</protein>
<keyword evidence="4 10" id="KW-0808">Transferase</keyword>
<dbReference type="InterPro" id="IPR003374">
    <property type="entry name" value="ApbE-like_sf"/>
</dbReference>
<organism evidence="13 15">
    <name type="scientific">Staphylococcus microti</name>
    <dbReference type="NCBI Taxonomy" id="569857"/>
    <lineage>
        <taxon>Bacteria</taxon>
        <taxon>Bacillati</taxon>
        <taxon>Bacillota</taxon>
        <taxon>Bacilli</taxon>
        <taxon>Bacillales</taxon>
        <taxon>Staphylococcaceae</taxon>
        <taxon>Staphylococcus</taxon>
    </lineage>
</organism>
<evidence type="ECO:0000256" key="6">
    <source>
        <dbReference type="ARBA" id="ARBA00022827"/>
    </source>
</evidence>
<comment type="similarity">
    <text evidence="10">Belongs to the ApbE family.</text>
</comment>
<keyword evidence="14" id="KW-1185">Reference proteome</keyword>
<keyword evidence="6 10" id="KW-0274">FAD</keyword>
<evidence type="ECO:0000256" key="11">
    <source>
        <dbReference type="PIRSR" id="PIRSR006268-2"/>
    </source>
</evidence>
<evidence type="ECO:0000256" key="9">
    <source>
        <dbReference type="ARBA" id="ARBA00048540"/>
    </source>
</evidence>
<evidence type="ECO:0000256" key="10">
    <source>
        <dbReference type="PIRNR" id="PIRNR006268"/>
    </source>
</evidence>
<evidence type="ECO:0000256" key="8">
    <source>
        <dbReference type="ARBA" id="ARBA00031306"/>
    </source>
</evidence>
<evidence type="ECO:0000256" key="2">
    <source>
        <dbReference type="ARBA" id="ARBA00016337"/>
    </source>
</evidence>
<dbReference type="PANTHER" id="PTHR30040">
    <property type="entry name" value="THIAMINE BIOSYNTHESIS LIPOPROTEIN APBE"/>
    <property type="match status" value="1"/>
</dbReference>
<accession>A0A0D6XSJ8</accession>
<dbReference type="STRING" id="569857.TP70_05920"/>
<dbReference type="GO" id="GO:0016740">
    <property type="term" value="F:transferase activity"/>
    <property type="evidence" value="ECO:0007669"/>
    <property type="project" value="UniProtKB-UniRule"/>
</dbReference>
<dbReference type="EC" id="2.7.1.180" evidence="1 10"/>
<evidence type="ECO:0000256" key="7">
    <source>
        <dbReference type="ARBA" id="ARBA00022842"/>
    </source>
</evidence>
<feature type="binding site" evidence="11">
    <location>
        <position position="263"/>
    </location>
    <ligand>
        <name>Mg(2+)</name>
        <dbReference type="ChEBI" id="CHEBI:18420"/>
    </ligand>
</feature>
<dbReference type="SUPFAM" id="SSF143631">
    <property type="entry name" value="ApbE-like"/>
    <property type="match status" value="1"/>
</dbReference>
<dbReference type="RefSeq" id="WP_044360287.1">
    <property type="nucleotide sequence ID" value="NZ_JXWY01000034.1"/>
</dbReference>
<evidence type="ECO:0000256" key="4">
    <source>
        <dbReference type="ARBA" id="ARBA00022679"/>
    </source>
</evidence>
<dbReference type="EMBL" id="UHDT01000001">
    <property type="protein sequence ID" value="SUM57473.1"/>
    <property type="molecule type" value="Genomic_DNA"/>
</dbReference>
<gene>
    <name evidence="13" type="primary">apbE</name>
    <name evidence="13" type="ORF">NCTC13832_01155</name>
    <name evidence="12" type="ORF">TP70_05920</name>
</gene>
<comment type="cofactor">
    <cofactor evidence="11">
        <name>Mg(2+)</name>
        <dbReference type="ChEBI" id="CHEBI:18420"/>
    </cofactor>
    <cofactor evidence="11">
        <name>Mn(2+)</name>
        <dbReference type="ChEBI" id="CHEBI:29035"/>
    </cofactor>
    <text evidence="11">Magnesium. Can also use manganese.</text>
</comment>
<sequence length="306" mass="34120">MQTEWIHAMGTTIRLSIRHTSATALLTEAKKRIHDWEQRFSANRADSDLMQINQQAGKQPIQVESELFNLIEHGYHVTISSQLKMNILIGPLVKLWRIGFNDARQPSSSEIATALKRINPKDLQLNPQKQTVYLQQPGMELDLGAIAKGYFADELKAFFMSQGVKTGIIDFGGNVVTIGTPLKAKYWHVGIQHPFETRGTPIETLRVVHQAVVTSGIYERCFTSGDSVYHHILDAQTGYPVENDIASVTIVSDHALDGEIWTTICCFGYAAQNIALLEQLDGIEGVIVRKDGEVLATQKVNRLPKN</sequence>
<keyword evidence="13" id="KW-0449">Lipoprotein</keyword>